<evidence type="ECO:0000256" key="6">
    <source>
        <dbReference type="ARBA" id="ARBA00023237"/>
    </source>
</evidence>
<dbReference type="EMBL" id="BAABAV010000001">
    <property type="protein sequence ID" value="GAA4269772.1"/>
    <property type="molecule type" value="Genomic_DNA"/>
</dbReference>
<evidence type="ECO:0000259" key="8">
    <source>
        <dbReference type="Pfam" id="PF07715"/>
    </source>
</evidence>
<keyword evidence="11" id="KW-1185">Reference proteome</keyword>
<keyword evidence="6 7" id="KW-0998">Cell outer membrane</keyword>
<name>A0ABP8EC04_9FLAO</name>
<dbReference type="SUPFAM" id="SSF56935">
    <property type="entry name" value="Porins"/>
    <property type="match status" value="1"/>
</dbReference>
<dbReference type="InterPro" id="IPR032508">
    <property type="entry name" value="FecR_C"/>
</dbReference>
<organism evidence="10 11">
    <name type="scientific">Hyunsoonleella aestuarii</name>
    <dbReference type="NCBI Taxonomy" id="912802"/>
    <lineage>
        <taxon>Bacteria</taxon>
        <taxon>Pseudomonadati</taxon>
        <taxon>Bacteroidota</taxon>
        <taxon>Flavobacteriia</taxon>
        <taxon>Flavobacteriales</taxon>
        <taxon>Flavobacteriaceae</taxon>
    </lineage>
</organism>
<comment type="subcellular location">
    <subcellularLocation>
        <location evidence="1 7">Cell outer membrane</location>
        <topology evidence="1 7">Multi-pass membrane protein</topology>
    </subcellularLocation>
</comment>
<dbReference type="Pfam" id="PF16344">
    <property type="entry name" value="FecR_C"/>
    <property type="match status" value="1"/>
</dbReference>
<evidence type="ECO:0000256" key="1">
    <source>
        <dbReference type="ARBA" id="ARBA00004571"/>
    </source>
</evidence>
<dbReference type="Pfam" id="PF07715">
    <property type="entry name" value="Plug"/>
    <property type="match status" value="1"/>
</dbReference>
<keyword evidence="5 7" id="KW-0472">Membrane</keyword>
<feature type="domain" description="TonB-dependent receptor plug" evidence="8">
    <location>
        <begin position="136"/>
        <end position="209"/>
    </location>
</feature>
<dbReference type="PROSITE" id="PS52016">
    <property type="entry name" value="TONB_DEPENDENT_REC_3"/>
    <property type="match status" value="1"/>
</dbReference>
<evidence type="ECO:0000256" key="3">
    <source>
        <dbReference type="ARBA" id="ARBA00022452"/>
    </source>
</evidence>
<dbReference type="InterPro" id="IPR037066">
    <property type="entry name" value="Plug_dom_sf"/>
</dbReference>
<dbReference type="InterPro" id="IPR012910">
    <property type="entry name" value="Plug_dom"/>
</dbReference>
<keyword evidence="2 7" id="KW-0813">Transport</keyword>
<reference evidence="11" key="1">
    <citation type="journal article" date="2019" name="Int. J. Syst. Evol. Microbiol.">
        <title>The Global Catalogue of Microorganisms (GCM) 10K type strain sequencing project: providing services to taxonomists for standard genome sequencing and annotation.</title>
        <authorList>
            <consortium name="The Broad Institute Genomics Platform"/>
            <consortium name="The Broad Institute Genome Sequencing Center for Infectious Disease"/>
            <person name="Wu L."/>
            <person name="Ma J."/>
        </authorList>
    </citation>
    <scope>NUCLEOTIDE SEQUENCE [LARGE SCALE GENOMIC DNA]</scope>
    <source>
        <strain evidence="11">JCM 17452</strain>
    </source>
</reference>
<protein>
    <submittedName>
        <fullName evidence="10">Carboxypeptidase-like regulatory domain-containing protein</fullName>
    </submittedName>
</protein>
<dbReference type="InterPro" id="IPR039426">
    <property type="entry name" value="TonB-dep_rcpt-like"/>
</dbReference>
<gene>
    <name evidence="10" type="ORF">GCM10022257_18730</name>
</gene>
<evidence type="ECO:0000256" key="7">
    <source>
        <dbReference type="PROSITE-ProRule" id="PRU01360"/>
    </source>
</evidence>
<dbReference type="Proteomes" id="UP001500027">
    <property type="component" value="Unassembled WGS sequence"/>
</dbReference>
<comment type="caution">
    <text evidence="10">The sequence shown here is derived from an EMBL/GenBank/DDBJ whole genome shotgun (WGS) entry which is preliminary data.</text>
</comment>
<feature type="domain" description="Protein FecR C-terminal" evidence="9">
    <location>
        <begin position="15"/>
        <end position="78"/>
    </location>
</feature>
<evidence type="ECO:0000313" key="11">
    <source>
        <dbReference type="Proteomes" id="UP001500027"/>
    </source>
</evidence>
<evidence type="ECO:0000256" key="5">
    <source>
        <dbReference type="ARBA" id="ARBA00023136"/>
    </source>
</evidence>
<accession>A0ABP8EC04</accession>
<evidence type="ECO:0000313" key="10">
    <source>
        <dbReference type="EMBL" id="GAA4269772.1"/>
    </source>
</evidence>
<proteinExistence type="inferred from homology"/>
<dbReference type="Gene3D" id="2.170.130.10">
    <property type="entry name" value="TonB-dependent receptor, plug domain"/>
    <property type="match status" value="1"/>
</dbReference>
<keyword evidence="3 7" id="KW-1134">Transmembrane beta strand</keyword>
<comment type="similarity">
    <text evidence="7">Belongs to the TonB-dependent receptor family.</text>
</comment>
<evidence type="ECO:0000259" key="9">
    <source>
        <dbReference type="Pfam" id="PF16344"/>
    </source>
</evidence>
<dbReference type="Gene3D" id="2.40.170.20">
    <property type="entry name" value="TonB-dependent receptor, beta-barrel domain"/>
    <property type="match status" value="1"/>
</dbReference>
<dbReference type="RefSeq" id="WP_139000338.1">
    <property type="nucleotide sequence ID" value="NZ_BAABAV010000001.1"/>
</dbReference>
<evidence type="ECO:0000256" key="2">
    <source>
        <dbReference type="ARBA" id="ARBA00022448"/>
    </source>
</evidence>
<dbReference type="InterPro" id="IPR036942">
    <property type="entry name" value="Beta-barrel_TonB_sf"/>
</dbReference>
<sequence>MNFTYLNAQDVQKEKQDLASILTVLEDLYEVRFSYADEVVKTIKLKLPERDLTLTDILNFISAETNLNFQLLDNRFIVITEKNSDSTNNDFDTQRLEEVVVVNYLTTGLNQLNDGTTRIKPETFGILPGLIEPDVLQTIQALPGILSIDETVSNINVRGGTHDQNLILWDGIKMYQSGHFFGLISAFNPYTTTSVNVSKNGTSAKYGEGLSSVIDMRLSNTIGNEFKAGGGFNLINGDVYAKIPTSKNTEIQLSARRSLTDLILTPTYDQYFKRVFEDSDFNQKSETTITNNEKFSFYDFTVKFLYDITSKDRLQLNFLSVNNSLDYEERSTINDRSEALNSSLLQENLATGLTYIRDWSDKLQTTVLLYLSNYDLDATNFDIINDQRLIQENEVYDGSLRLDINYSLNQNLKINTGYQFTEVGISNLEDVNNPEFRSYIKEVVRSNSGYVESDFLSNNGNTRLKLGTRINYFDKFNKILVEPRLSFSQRFLNNFRFEVLGEFKSQTTSQIIDLQNDFLGIEKRRWVLSNDSNVPVLKSKQASVGLHYNKNKFLLSAEGYIKKVDGITSRSQGFQNQFQFVNDIGSYEIKGVDVLINKQFQNLFSTWLSYSFSKNDYTFNNLNSGISFPNNANITHAISFGGVYTQNKLKLAIGFNWHSGRPFTDYIDVNDSAAAREINYESPNSSNLGDYMRADCSATYAFNISDGLQAHLGASVWNVLDKKNVINIYHTLDDDNNINTIENQSLGITPNLSFRIDF</sequence>
<keyword evidence="4 7" id="KW-0812">Transmembrane</keyword>
<evidence type="ECO:0000256" key="4">
    <source>
        <dbReference type="ARBA" id="ARBA00022692"/>
    </source>
</evidence>